<evidence type="ECO:0000313" key="4">
    <source>
        <dbReference type="Proteomes" id="UP001308179"/>
    </source>
</evidence>
<evidence type="ECO:0000256" key="2">
    <source>
        <dbReference type="SAM" id="MobiDB-lite"/>
    </source>
</evidence>
<evidence type="ECO:0000313" key="3">
    <source>
        <dbReference type="EMBL" id="KAK5146956.1"/>
    </source>
</evidence>
<reference evidence="3 4" key="1">
    <citation type="submission" date="2023-08" db="EMBL/GenBank/DDBJ databases">
        <title>Black Yeasts Isolated from many extreme environments.</title>
        <authorList>
            <person name="Coleine C."/>
            <person name="Stajich J.E."/>
            <person name="Selbmann L."/>
        </authorList>
    </citation>
    <scope>NUCLEOTIDE SEQUENCE [LARGE SCALE GENOMIC DNA]</scope>
    <source>
        <strain evidence="3 4">CCFEE 5386</strain>
    </source>
</reference>
<gene>
    <name evidence="3" type="ORF">LTR32_001526</name>
</gene>
<dbReference type="EMBL" id="JAVRRR010000061">
    <property type="protein sequence ID" value="KAK5146956.1"/>
    <property type="molecule type" value="Genomic_DNA"/>
</dbReference>
<evidence type="ECO:0000256" key="1">
    <source>
        <dbReference type="SAM" id="Coils"/>
    </source>
</evidence>
<keyword evidence="4" id="KW-1185">Reference proteome</keyword>
<protein>
    <recommendedName>
        <fullName evidence="5">Autophagy-related protein 17</fullName>
    </recommendedName>
</protein>
<evidence type="ECO:0008006" key="5">
    <source>
        <dbReference type="Google" id="ProtNLM"/>
    </source>
</evidence>
<keyword evidence="1" id="KW-0175">Coiled coil</keyword>
<accession>A0ABR0LCW2</accession>
<dbReference type="Proteomes" id="UP001308179">
    <property type="component" value="Unassembled WGS sequence"/>
</dbReference>
<feature type="coiled-coil region" evidence="1">
    <location>
        <begin position="165"/>
        <end position="196"/>
    </location>
</feature>
<comment type="caution">
    <text evidence="3">The sequence shown here is derived from an EMBL/GenBank/DDBJ whole genome shotgun (WGS) entry which is preliminary data.</text>
</comment>
<name>A0ABR0LCW2_9PEZI</name>
<organism evidence="3 4">
    <name type="scientific">Rachicladosporium monterosium</name>
    <dbReference type="NCBI Taxonomy" id="1507873"/>
    <lineage>
        <taxon>Eukaryota</taxon>
        <taxon>Fungi</taxon>
        <taxon>Dikarya</taxon>
        <taxon>Ascomycota</taxon>
        <taxon>Pezizomycotina</taxon>
        <taxon>Dothideomycetes</taxon>
        <taxon>Dothideomycetidae</taxon>
        <taxon>Cladosporiales</taxon>
        <taxon>Cladosporiaceae</taxon>
        <taxon>Rachicladosporium</taxon>
    </lineage>
</organism>
<proteinExistence type="predicted"/>
<sequence length="495" mass="54596">MATTQHTDTHTSWTDVALEITPGRTVPSIARPPFTSSEESLVAARRIGRSRSLSAPSIVPTRAKPTTPLLPPQLPQQSAEYAGKVLVTGYISPSNTIAPSNASPEFITFPLADVRPPPPMPRSPVPGEDPVDTAHQARKLARYIDRVLLKRTQVNYQEESWLRKYEHLDESAEALKNALNQSAEALKSALAETNVRDVPPSHLESIAELQLEFRSDFNAIKARNKAFRDAQSSLSSLEFRLAAKESIIVDVISSFAGRLPSDASDTDSFGELAAASLAAASVKSDTPSLLRRFYERMGDEGVFLERLHEQALFHEEGLIERGLVADRGDALPIDDEQFENERRVEREKIQSDLWSAQEDVARLRAECEAAGLDTQVRRQPSESLSFSHPYPVEDEVYALPIIWDNFLRDANGRPYPKGTSTPGGPDGDVIRGWLDNVSADPIEVRDTMLPVLEETAAAYDDSVEPLPASHDDSAAHEVLLNEIPAVSWSSRQPLR</sequence>
<feature type="region of interest" description="Disordered" evidence="2">
    <location>
        <begin position="47"/>
        <end position="73"/>
    </location>
</feature>